<gene>
    <name evidence="1" type="ORF">ERS852502_00066</name>
</gene>
<accession>A0A174XZZ3</accession>
<sequence length="62" mass="7553">MKRNRYHRGKVPRVNFERKRGCLFVCKSDRTHGENVLFTVHFYCIKVRTIPRKMGVFSYILY</sequence>
<evidence type="ECO:0000313" key="2">
    <source>
        <dbReference type="Proteomes" id="UP000078383"/>
    </source>
</evidence>
<protein>
    <submittedName>
        <fullName evidence="1">Uncharacterized protein</fullName>
    </submittedName>
</protein>
<evidence type="ECO:0000313" key="1">
    <source>
        <dbReference type="EMBL" id="CUQ80644.1"/>
    </source>
</evidence>
<proteinExistence type="predicted"/>
<name>A0A174XZZ3_9FIRM</name>
<dbReference type="EMBL" id="CZBX01000001">
    <property type="protein sequence ID" value="CUQ80644.1"/>
    <property type="molecule type" value="Genomic_DNA"/>
</dbReference>
<reference evidence="1 2" key="1">
    <citation type="submission" date="2015-09" db="EMBL/GenBank/DDBJ databases">
        <authorList>
            <consortium name="Pathogen Informatics"/>
        </authorList>
    </citation>
    <scope>NUCLEOTIDE SEQUENCE [LARGE SCALE GENOMIC DNA]</scope>
    <source>
        <strain evidence="1 2">2789STDY5834889</strain>
    </source>
</reference>
<dbReference type="Proteomes" id="UP000078383">
    <property type="component" value="Unassembled WGS sequence"/>
</dbReference>
<organism evidence="1 2">
    <name type="scientific">[Ruminococcus] torques</name>
    <dbReference type="NCBI Taxonomy" id="33039"/>
    <lineage>
        <taxon>Bacteria</taxon>
        <taxon>Bacillati</taxon>
        <taxon>Bacillota</taxon>
        <taxon>Clostridia</taxon>
        <taxon>Lachnospirales</taxon>
        <taxon>Lachnospiraceae</taxon>
        <taxon>Mediterraneibacter</taxon>
    </lineage>
</organism>
<dbReference type="AlphaFoldDB" id="A0A174XZZ3"/>